<dbReference type="HOGENOM" id="CLU_1916715_0_0_1"/>
<dbReference type="GeneID" id="19120694"/>
<dbReference type="Proteomes" id="UP000054032">
    <property type="component" value="Unassembled WGS sequence"/>
</dbReference>
<organism evidence="2 3">
    <name type="scientific">Bipolaris oryzae ATCC 44560</name>
    <dbReference type="NCBI Taxonomy" id="930090"/>
    <lineage>
        <taxon>Eukaryota</taxon>
        <taxon>Fungi</taxon>
        <taxon>Dikarya</taxon>
        <taxon>Ascomycota</taxon>
        <taxon>Pezizomycotina</taxon>
        <taxon>Dothideomycetes</taxon>
        <taxon>Pleosporomycetidae</taxon>
        <taxon>Pleosporales</taxon>
        <taxon>Pleosporineae</taxon>
        <taxon>Pleosporaceae</taxon>
        <taxon>Bipolaris</taxon>
    </lineage>
</organism>
<reference evidence="2 3" key="1">
    <citation type="journal article" date="2013" name="PLoS Genet.">
        <title>Comparative genome structure, secondary metabolite, and effector coding capacity across Cochliobolus pathogens.</title>
        <authorList>
            <person name="Condon B.J."/>
            <person name="Leng Y."/>
            <person name="Wu D."/>
            <person name="Bushley K.E."/>
            <person name="Ohm R.A."/>
            <person name="Otillar R."/>
            <person name="Martin J."/>
            <person name="Schackwitz W."/>
            <person name="Grimwood J."/>
            <person name="MohdZainudin N."/>
            <person name="Xue C."/>
            <person name="Wang R."/>
            <person name="Manning V.A."/>
            <person name="Dhillon B."/>
            <person name="Tu Z.J."/>
            <person name="Steffenson B.J."/>
            <person name="Salamov A."/>
            <person name="Sun H."/>
            <person name="Lowry S."/>
            <person name="LaButti K."/>
            <person name="Han J."/>
            <person name="Copeland A."/>
            <person name="Lindquist E."/>
            <person name="Barry K."/>
            <person name="Schmutz J."/>
            <person name="Baker S.E."/>
            <person name="Ciuffetti L.M."/>
            <person name="Grigoriev I.V."/>
            <person name="Zhong S."/>
            <person name="Turgeon B.G."/>
        </authorList>
    </citation>
    <scope>NUCLEOTIDE SEQUENCE [LARGE SCALE GENOMIC DNA]</scope>
    <source>
        <strain evidence="2 3">ATCC 44560</strain>
    </source>
</reference>
<dbReference type="EMBL" id="KI963958">
    <property type="protein sequence ID" value="EUC46977.1"/>
    <property type="molecule type" value="Genomic_DNA"/>
</dbReference>
<proteinExistence type="predicted"/>
<sequence length="132" mass="14399">MLHSHLSCVGHPIVRSVCVGTLMQGIKYQLFKLSYCASAGAIKRKVLLSSKRASVDLTIGSENVYLPATIVSVSIPTKRLTRFDLAHSKNLKVSSGPSPHHLQPYHSEDEKLNPQSGAVVTNKDQAQISQFC</sequence>
<evidence type="ECO:0000313" key="3">
    <source>
        <dbReference type="Proteomes" id="UP000054032"/>
    </source>
</evidence>
<name>W6Z5D0_COCMI</name>
<evidence type="ECO:0000256" key="1">
    <source>
        <dbReference type="SAM" id="MobiDB-lite"/>
    </source>
</evidence>
<dbReference type="RefSeq" id="XP_007686463.1">
    <property type="nucleotide sequence ID" value="XM_007688273.1"/>
</dbReference>
<gene>
    <name evidence="2" type="ORF">COCMIDRAFT_25035</name>
</gene>
<feature type="region of interest" description="Disordered" evidence="1">
    <location>
        <begin position="91"/>
        <end position="114"/>
    </location>
</feature>
<evidence type="ECO:0000313" key="2">
    <source>
        <dbReference type="EMBL" id="EUC46977.1"/>
    </source>
</evidence>
<dbReference type="KEGG" id="bor:COCMIDRAFT_25035"/>
<protein>
    <submittedName>
        <fullName evidence="2">Uncharacterized protein</fullName>
    </submittedName>
</protein>
<keyword evidence="3" id="KW-1185">Reference proteome</keyword>
<dbReference type="AlphaFoldDB" id="W6Z5D0"/>
<accession>W6Z5D0</accession>